<dbReference type="Gene3D" id="3.40.50.2300">
    <property type="match status" value="1"/>
</dbReference>
<evidence type="ECO:0000256" key="1">
    <source>
        <dbReference type="ARBA" id="ARBA00023125"/>
    </source>
</evidence>
<feature type="modified residue" description="4-aspartylphosphate" evidence="2">
    <location>
        <position position="54"/>
    </location>
</feature>
<dbReference type="RefSeq" id="WP_073601759.1">
    <property type="nucleotide sequence ID" value="NZ_MRCB01000059.1"/>
</dbReference>
<keyword evidence="4" id="KW-0472">Membrane</keyword>
<feature type="domain" description="Response regulatory" evidence="5">
    <location>
        <begin position="3"/>
        <end position="119"/>
    </location>
</feature>
<proteinExistence type="predicted"/>
<dbReference type="GO" id="GO:0000160">
    <property type="term" value="P:phosphorelay signal transduction system"/>
    <property type="evidence" value="ECO:0007669"/>
    <property type="project" value="InterPro"/>
</dbReference>
<dbReference type="OrthoDB" id="3827286at2"/>
<dbReference type="InterPro" id="IPR001789">
    <property type="entry name" value="Sig_transdc_resp-reg_receiver"/>
</dbReference>
<organism evidence="6 7">
    <name type="scientific">Hydrococcus rivularis NIES-593</name>
    <dbReference type="NCBI Taxonomy" id="1921803"/>
    <lineage>
        <taxon>Bacteria</taxon>
        <taxon>Bacillati</taxon>
        <taxon>Cyanobacteriota</taxon>
        <taxon>Cyanophyceae</taxon>
        <taxon>Pleurocapsales</taxon>
        <taxon>Hydrococcaceae</taxon>
        <taxon>Hydrococcus</taxon>
    </lineage>
</organism>
<name>A0A1U7H6Y6_9CYAN</name>
<dbReference type="AlphaFoldDB" id="A0A1U7H6Y6"/>
<evidence type="ECO:0000259" key="5">
    <source>
        <dbReference type="PROSITE" id="PS50110"/>
    </source>
</evidence>
<sequence>MIRVLIVDDQKTIHEVLKSYLETEPDIKIVGFAVDGQVALQLVEELKPDLVLMDLDMPVMDGLTATKIISERFVTTKVLIFTVQDDDNYLYGALQAGAKGYFLKTTSAKELVSAIRHVHQGYFQLGLDLIEKYIYKILNLSSNLNEIYQLNKRLDLHEKEMTRFNNQLKNIQIKIEQVIDKDLGKILKENRDLFGQDTKIEFRLDSLNQHIHTLEKRKNVHIRFIWMYPLVLSVLNIVLISLLLRQN</sequence>
<dbReference type="InterPro" id="IPR058245">
    <property type="entry name" value="NreC/VraR/RcsB-like_REC"/>
</dbReference>
<dbReference type="PROSITE" id="PS50110">
    <property type="entry name" value="RESPONSE_REGULATORY"/>
    <property type="match status" value="1"/>
</dbReference>
<evidence type="ECO:0000256" key="2">
    <source>
        <dbReference type="PROSITE-ProRule" id="PRU00169"/>
    </source>
</evidence>
<evidence type="ECO:0000256" key="4">
    <source>
        <dbReference type="SAM" id="Phobius"/>
    </source>
</evidence>
<dbReference type="SMART" id="SM00448">
    <property type="entry name" value="REC"/>
    <property type="match status" value="1"/>
</dbReference>
<keyword evidence="1" id="KW-0238">DNA-binding</keyword>
<keyword evidence="4" id="KW-0812">Transmembrane</keyword>
<dbReference type="Proteomes" id="UP000186868">
    <property type="component" value="Unassembled WGS sequence"/>
</dbReference>
<dbReference type="GO" id="GO:0003677">
    <property type="term" value="F:DNA binding"/>
    <property type="evidence" value="ECO:0007669"/>
    <property type="project" value="UniProtKB-KW"/>
</dbReference>
<dbReference type="PANTHER" id="PTHR43214:SF43">
    <property type="entry name" value="TWO-COMPONENT RESPONSE REGULATOR"/>
    <property type="match status" value="1"/>
</dbReference>
<dbReference type="STRING" id="1921803.NIES593_22840"/>
<feature type="transmembrane region" description="Helical" evidence="4">
    <location>
        <begin position="225"/>
        <end position="244"/>
    </location>
</feature>
<keyword evidence="2" id="KW-0597">Phosphoprotein</keyword>
<reference evidence="6 7" key="1">
    <citation type="submission" date="2016-11" db="EMBL/GenBank/DDBJ databases">
        <title>Draft Genome Sequences of Nine Cyanobacterial Strains from Diverse Habitats.</title>
        <authorList>
            <person name="Zhu T."/>
            <person name="Hou S."/>
            <person name="Lu X."/>
            <person name="Hess W.R."/>
        </authorList>
    </citation>
    <scope>NUCLEOTIDE SEQUENCE [LARGE SCALE GENOMIC DNA]</scope>
    <source>
        <strain evidence="6 7">NIES-593</strain>
    </source>
</reference>
<evidence type="ECO:0000256" key="3">
    <source>
        <dbReference type="SAM" id="Coils"/>
    </source>
</evidence>
<evidence type="ECO:0000313" key="7">
    <source>
        <dbReference type="Proteomes" id="UP000186868"/>
    </source>
</evidence>
<gene>
    <name evidence="6" type="ORF">NIES593_22840</name>
</gene>
<dbReference type="Pfam" id="PF00072">
    <property type="entry name" value="Response_reg"/>
    <property type="match status" value="1"/>
</dbReference>
<keyword evidence="7" id="KW-1185">Reference proteome</keyword>
<dbReference type="InterPro" id="IPR011006">
    <property type="entry name" value="CheY-like_superfamily"/>
</dbReference>
<keyword evidence="4" id="KW-1133">Transmembrane helix</keyword>
<dbReference type="CDD" id="cd17535">
    <property type="entry name" value="REC_NarL-like"/>
    <property type="match status" value="1"/>
</dbReference>
<dbReference type="EMBL" id="MRCB01000059">
    <property type="protein sequence ID" value="OKH17717.1"/>
    <property type="molecule type" value="Genomic_DNA"/>
</dbReference>
<protein>
    <recommendedName>
        <fullName evidence="5">Response regulatory domain-containing protein</fullName>
    </recommendedName>
</protein>
<feature type="coiled-coil region" evidence="3">
    <location>
        <begin position="147"/>
        <end position="181"/>
    </location>
</feature>
<keyword evidence="3" id="KW-0175">Coiled coil</keyword>
<dbReference type="PANTHER" id="PTHR43214">
    <property type="entry name" value="TWO-COMPONENT RESPONSE REGULATOR"/>
    <property type="match status" value="1"/>
</dbReference>
<dbReference type="SUPFAM" id="SSF52172">
    <property type="entry name" value="CheY-like"/>
    <property type="match status" value="1"/>
</dbReference>
<accession>A0A1U7H6Y6</accession>
<evidence type="ECO:0000313" key="6">
    <source>
        <dbReference type="EMBL" id="OKH17717.1"/>
    </source>
</evidence>
<comment type="caution">
    <text evidence="6">The sequence shown here is derived from an EMBL/GenBank/DDBJ whole genome shotgun (WGS) entry which is preliminary data.</text>
</comment>
<dbReference type="InterPro" id="IPR039420">
    <property type="entry name" value="WalR-like"/>
</dbReference>